<evidence type="ECO:0000313" key="5">
    <source>
        <dbReference type="Proteomes" id="UP000068196"/>
    </source>
</evidence>
<dbReference type="EMBL" id="AP014945">
    <property type="protein sequence ID" value="BAU22715.1"/>
    <property type="molecule type" value="Genomic_DNA"/>
</dbReference>
<evidence type="ECO:0000256" key="2">
    <source>
        <dbReference type="ARBA" id="ARBA00023235"/>
    </source>
</evidence>
<dbReference type="AlphaFoldDB" id="A0A0U4W0M0"/>
<reference evidence="5" key="2">
    <citation type="journal article" date="2016" name="Int. J. Syst. Evol. Microbiol.">
        <title>Caldimicrobium thiodismutans sp. nov., a sulfur-disproportionating bacterium isolated from a hot spring.</title>
        <authorList>
            <person name="Kojima H."/>
            <person name="Umezawa K."/>
            <person name="Fukui M."/>
        </authorList>
    </citation>
    <scope>NUCLEOTIDE SEQUENCE [LARGE SCALE GENOMIC DNA]</scope>
    <source>
        <strain evidence="5">TF1</strain>
    </source>
</reference>
<dbReference type="PANTHER" id="PTHR21600:SF83">
    <property type="entry name" value="PSEUDOURIDYLATE SYNTHASE RPUSD4, MITOCHONDRIAL"/>
    <property type="match status" value="1"/>
</dbReference>
<name>A0A0U4W0M0_9BACT</name>
<comment type="similarity">
    <text evidence="1">Belongs to the pseudouridine synthase RluA family.</text>
</comment>
<dbReference type="GO" id="GO:0140098">
    <property type="term" value="F:catalytic activity, acting on RNA"/>
    <property type="evidence" value="ECO:0007669"/>
    <property type="project" value="UniProtKB-ARBA"/>
</dbReference>
<dbReference type="STRING" id="1653476.THC_0317"/>
<gene>
    <name evidence="4" type="ORF">THC_0317</name>
</gene>
<keyword evidence="2" id="KW-0413">Isomerase</keyword>
<evidence type="ECO:0000313" key="4">
    <source>
        <dbReference type="EMBL" id="BAU22715.1"/>
    </source>
</evidence>
<dbReference type="CDD" id="cd02869">
    <property type="entry name" value="PseudoU_synth_RluA_like"/>
    <property type="match status" value="1"/>
</dbReference>
<dbReference type="GO" id="GO:0009982">
    <property type="term" value="F:pseudouridine synthase activity"/>
    <property type="evidence" value="ECO:0007669"/>
    <property type="project" value="InterPro"/>
</dbReference>
<dbReference type="Pfam" id="PF00849">
    <property type="entry name" value="PseudoU_synth_2"/>
    <property type="match status" value="1"/>
</dbReference>
<dbReference type="InterPro" id="IPR006224">
    <property type="entry name" value="PsdUridine_synth_RluA-like_CS"/>
</dbReference>
<dbReference type="InterPro" id="IPR020103">
    <property type="entry name" value="PsdUridine_synth_cat_dom_sf"/>
</dbReference>
<keyword evidence="5" id="KW-1185">Reference proteome</keyword>
<reference evidence="4 5" key="1">
    <citation type="journal article" date="2016" name="Int. J. Syst. Evol. Microbiol.">
        <title>Caldimicrobium thiodismutans sp. nov., a sulfur-disproportionating bacterium isolated from a hot spring, and emended description of the genus Caldimicrobium.</title>
        <authorList>
            <person name="Kojima H."/>
            <person name="Umezawa K."/>
            <person name="Fukui M."/>
        </authorList>
    </citation>
    <scope>NUCLEOTIDE SEQUENCE [LARGE SCALE GENOMIC DNA]</scope>
    <source>
        <strain evidence="4 5">TF1</strain>
    </source>
</reference>
<protein>
    <submittedName>
        <fullName evidence="4">Pseudouridine synthase</fullName>
    </submittedName>
</protein>
<evidence type="ECO:0000256" key="1">
    <source>
        <dbReference type="ARBA" id="ARBA00010876"/>
    </source>
</evidence>
<dbReference type="PANTHER" id="PTHR21600">
    <property type="entry name" value="MITOCHONDRIAL RNA PSEUDOURIDINE SYNTHASE"/>
    <property type="match status" value="1"/>
</dbReference>
<evidence type="ECO:0000259" key="3">
    <source>
        <dbReference type="Pfam" id="PF00849"/>
    </source>
</evidence>
<dbReference type="RefSeq" id="WP_068512359.1">
    <property type="nucleotide sequence ID" value="NZ_AP014945.1"/>
</dbReference>
<dbReference type="InterPro" id="IPR050188">
    <property type="entry name" value="RluA_PseudoU_synthase"/>
</dbReference>
<dbReference type="GO" id="GO:0003723">
    <property type="term" value="F:RNA binding"/>
    <property type="evidence" value="ECO:0007669"/>
    <property type="project" value="InterPro"/>
</dbReference>
<dbReference type="KEGG" id="cthi:THC_0317"/>
<feature type="domain" description="Pseudouridine synthase RsuA/RluA-like" evidence="3">
    <location>
        <begin position="9"/>
        <end position="165"/>
    </location>
</feature>
<dbReference type="PROSITE" id="PS01129">
    <property type="entry name" value="PSI_RLU"/>
    <property type="match status" value="1"/>
</dbReference>
<sequence length="244" mass="28073">MEILYEDKYLIAVNKPAGLVVQGAKKKEESLLEKLKDFIKKRDQKPGQVFLAVVHRLDKPVSGVVLIAKRSKTASKVFQLFKSGKVEKIYLAKIENLFKEGFGYWEDYLLYDEKKKRALVLDRDTLGAKRALTFYQLVKAGEAYSLLLLFPVTGRKHQLRVSLAQRGYPIVGDKTYGSKRKFNRGTIFLHALQLALPHPHTQDFLEIYAPLPSYFGKIDLDKRTILEFLNRVKEEKERLKNVSG</sequence>
<dbReference type="Proteomes" id="UP000068196">
    <property type="component" value="Chromosome"/>
</dbReference>
<dbReference type="GO" id="GO:0001522">
    <property type="term" value="P:pseudouridine synthesis"/>
    <property type="evidence" value="ECO:0007669"/>
    <property type="project" value="InterPro"/>
</dbReference>
<dbReference type="SUPFAM" id="SSF55120">
    <property type="entry name" value="Pseudouridine synthase"/>
    <property type="match status" value="1"/>
</dbReference>
<accession>A0A0U4W0M0</accession>
<proteinExistence type="inferred from homology"/>
<dbReference type="Gene3D" id="3.30.2350.10">
    <property type="entry name" value="Pseudouridine synthase"/>
    <property type="match status" value="1"/>
</dbReference>
<dbReference type="InterPro" id="IPR006145">
    <property type="entry name" value="PsdUridine_synth_RsuA/RluA"/>
</dbReference>
<dbReference type="GO" id="GO:0006396">
    <property type="term" value="P:RNA processing"/>
    <property type="evidence" value="ECO:0007669"/>
    <property type="project" value="UniProtKB-ARBA"/>
</dbReference>
<organism evidence="4 5">
    <name type="scientific">Caldimicrobium thiodismutans</name>
    <dbReference type="NCBI Taxonomy" id="1653476"/>
    <lineage>
        <taxon>Bacteria</taxon>
        <taxon>Pseudomonadati</taxon>
        <taxon>Thermodesulfobacteriota</taxon>
        <taxon>Thermodesulfobacteria</taxon>
        <taxon>Thermodesulfobacteriales</taxon>
        <taxon>Thermodesulfobacteriaceae</taxon>
        <taxon>Caldimicrobium</taxon>
    </lineage>
</organism>